<evidence type="ECO:0000259" key="1">
    <source>
        <dbReference type="Pfam" id="PF01048"/>
    </source>
</evidence>
<dbReference type="SUPFAM" id="SSF53167">
    <property type="entry name" value="Purine and uridine phosphorylases"/>
    <property type="match status" value="1"/>
</dbReference>
<dbReference type="PANTHER" id="PTHR46832">
    <property type="entry name" value="5'-METHYLTHIOADENOSINE/S-ADENOSYLHOMOCYSTEINE NUCLEOSIDASE"/>
    <property type="match status" value="1"/>
</dbReference>
<dbReference type="GO" id="GO:0005829">
    <property type="term" value="C:cytosol"/>
    <property type="evidence" value="ECO:0007669"/>
    <property type="project" value="TreeGrafter"/>
</dbReference>
<dbReference type="EMBL" id="CALNXJ010000047">
    <property type="protein sequence ID" value="CAH3150124.1"/>
    <property type="molecule type" value="Genomic_DNA"/>
</dbReference>
<dbReference type="AlphaFoldDB" id="A0AAU9XJ34"/>
<reference evidence="2 3" key="1">
    <citation type="submission" date="2022-05" db="EMBL/GenBank/DDBJ databases">
        <authorList>
            <consortium name="Genoscope - CEA"/>
            <person name="William W."/>
        </authorList>
    </citation>
    <scope>NUCLEOTIDE SEQUENCE [LARGE SCALE GENOMIC DNA]</scope>
</reference>
<name>A0AAU9XJ34_9CNID</name>
<sequence>MIPGENMSAQNSNASPPELNVTLPLMSDLPETSFAWSNVELPVDILLLTAEDCEFLSCFAYLKEPFKSYHISSGYVYFGCMGDDQGKKMKIALMRCSKGPDVPGGSLSVSKDAILLLRPKAIFSVGACSGLNSKKVKLGDVVVSAKLITAAHKTPPSRDIGNLIKHVADGWKAPLQNADEYAAKVHCDGVVLSISEGKKDITGQHPEAIAVEMEGGGVYAAAHDFKTEWVVVKGIKDFADETQSPCKKWKQIACVMAASVVANILNDPVIFQDWPHFNAGISSCLNVLFLQG</sequence>
<dbReference type="InterPro" id="IPR000845">
    <property type="entry name" value="Nucleoside_phosphorylase_d"/>
</dbReference>
<evidence type="ECO:0000313" key="2">
    <source>
        <dbReference type="EMBL" id="CAH3150124.1"/>
    </source>
</evidence>
<dbReference type="GO" id="GO:0008930">
    <property type="term" value="F:methylthioadenosine nucleosidase activity"/>
    <property type="evidence" value="ECO:0007669"/>
    <property type="project" value="TreeGrafter"/>
</dbReference>
<dbReference type="Proteomes" id="UP001159428">
    <property type="component" value="Unassembled WGS sequence"/>
</dbReference>
<proteinExistence type="predicted"/>
<protein>
    <recommendedName>
        <fullName evidence="1">Nucleoside phosphorylase domain-containing protein</fullName>
    </recommendedName>
</protein>
<dbReference type="GO" id="GO:0009116">
    <property type="term" value="P:nucleoside metabolic process"/>
    <property type="evidence" value="ECO:0007669"/>
    <property type="project" value="InterPro"/>
</dbReference>
<dbReference type="Pfam" id="PF01048">
    <property type="entry name" value="PNP_UDP_1"/>
    <property type="match status" value="1"/>
</dbReference>
<organism evidence="2 3">
    <name type="scientific">Pocillopora meandrina</name>
    <dbReference type="NCBI Taxonomy" id="46732"/>
    <lineage>
        <taxon>Eukaryota</taxon>
        <taxon>Metazoa</taxon>
        <taxon>Cnidaria</taxon>
        <taxon>Anthozoa</taxon>
        <taxon>Hexacorallia</taxon>
        <taxon>Scleractinia</taxon>
        <taxon>Astrocoeniina</taxon>
        <taxon>Pocilloporidae</taxon>
        <taxon>Pocillopora</taxon>
    </lineage>
</organism>
<feature type="domain" description="Nucleoside phosphorylase" evidence="1">
    <location>
        <begin position="113"/>
        <end position="254"/>
    </location>
</feature>
<gene>
    <name evidence="2" type="ORF">PMEA_00024819</name>
</gene>
<comment type="caution">
    <text evidence="2">The sequence shown here is derived from an EMBL/GenBank/DDBJ whole genome shotgun (WGS) entry which is preliminary data.</text>
</comment>
<dbReference type="GO" id="GO:0008782">
    <property type="term" value="F:adenosylhomocysteine nucleosidase activity"/>
    <property type="evidence" value="ECO:0007669"/>
    <property type="project" value="TreeGrafter"/>
</dbReference>
<accession>A0AAU9XJ34</accession>
<keyword evidence="3" id="KW-1185">Reference proteome</keyword>
<dbReference type="Gene3D" id="3.40.50.1580">
    <property type="entry name" value="Nucleoside phosphorylase domain"/>
    <property type="match status" value="1"/>
</dbReference>
<dbReference type="GO" id="GO:0019284">
    <property type="term" value="P:L-methionine salvage from S-adenosylmethionine"/>
    <property type="evidence" value="ECO:0007669"/>
    <property type="project" value="TreeGrafter"/>
</dbReference>
<evidence type="ECO:0000313" key="3">
    <source>
        <dbReference type="Proteomes" id="UP001159428"/>
    </source>
</evidence>
<dbReference type="PANTHER" id="PTHR46832:SF1">
    <property type="entry name" value="5'-METHYLTHIOADENOSINE_S-ADENOSYLHOMOCYSTEINE NUCLEOSIDASE"/>
    <property type="match status" value="1"/>
</dbReference>
<dbReference type="InterPro" id="IPR035994">
    <property type="entry name" value="Nucleoside_phosphorylase_sf"/>
</dbReference>